<evidence type="ECO:0000256" key="3">
    <source>
        <dbReference type="ARBA" id="ARBA00023157"/>
    </source>
</evidence>
<dbReference type="RefSeq" id="WP_029446263.1">
    <property type="nucleotide sequence ID" value="NZ_CP009976.1"/>
</dbReference>
<name>A0AAU8RUL5_9FLAO</name>
<dbReference type="AlphaFoldDB" id="A0AAU8RUL5"/>
<dbReference type="InterPro" id="IPR036249">
    <property type="entry name" value="Thioredoxin-like_sf"/>
</dbReference>
<keyword evidence="2" id="KW-0201">Cytochrome c-type biogenesis</keyword>
<dbReference type="PROSITE" id="PS51352">
    <property type="entry name" value="THIOREDOXIN_2"/>
    <property type="match status" value="1"/>
</dbReference>
<sequence>MNIRLTSTLLLFIIFGCKNDYNKKVIERHPEQIVLISKYAPQRYKFFISQDSLGSIPIDTTGAYTYIQRPTFEYYDSQNSINKWIPKTNKLDTLVIPYYQEYLELSSRNGFASLPHTFLIKNGDTIVFTYKDKIPHLEFANRPTKDLEANYNSYRLKTLFNNKYTSHYKVSFGFILDKNEDFEATTTKYYQEAVKDNERELELLDSLYKTKIISDTDYKYRITALNQLMESYKSNKAIQKWLNINNEFNNEESMPTDFGFDLSKADSLMKFHSFRKYLYRISQYDLKYITENNGNSGGSYIDSRIRFDSIIADGRFNQSVKNFLLFNAYEGIAMDFKVKDKEEYFKKLQQNTTNRNQLEKLRKKHNLDFNYADILQLSSIENKKTTYSELLEKNKGKWLYIDFWASWCAPCRQIMPESRKLKKELENKGVEFIYLSLNDKKKNWKTAIIKDSIGNAQHYFIENGNASKVIEDLGIETIPHYLIYNTKGELINGYANRPGKGAKEQLEQSINN</sequence>
<keyword evidence="3" id="KW-1015">Disulfide bond</keyword>
<evidence type="ECO:0000259" key="5">
    <source>
        <dbReference type="PROSITE" id="PS51352"/>
    </source>
</evidence>
<dbReference type="InterPro" id="IPR050553">
    <property type="entry name" value="Thioredoxin_ResA/DsbE_sf"/>
</dbReference>
<evidence type="ECO:0000313" key="6">
    <source>
        <dbReference type="EMBL" id="AIZ42467.1"/>
    </source>
</evidence>
<evidence type="ECO:0000256" key="1">
    <source>
        <dbReference type="ARBA" id="ARBA00004196"/>
    </source>
</evidence>
<dbReference type="KEGG" id="cbat:M666_13305"/>
<keyword evidence="4" id="KW-0676">Redox-active center</keyword>
<dbReference type="PANTHER" id="PTHR42852:SF6">
    <property type="entry name" value="THIOL:DISULFIDE INTERCHANGE PROTEIN DSBE"/>
    <property type="match status" value="1"/>
</dbReference>
<dbReference type="EMBL" id="CP009976">
    <property type="protein sequence ID" value="AIZ42467.1"/>
    <property type="molecule type" value="Genomic_DNA"/>
</dbReference>
<dbReference type="Proteomes" id="UP000030786">
    <property type="component" value="Chromosome"/>
</dbReference>
<gene>
    <name evidence="6" type="ORF">M666_13305</name>
</gene>
<dbReference type="PROSITE" id="PS51257">
    <property type="entry name" value="PROKAR_LIPOPROTEIN"/>
    <property type="match status" value="1"/>
</dbReference>
<dbReference type="GeneID" id="78061712"/>
<proteinExistence type="predicted"/>
<dbReference type="GO" id="GO:0017004">
    <property type="term" value="P:cytochrome complex assembly"/>
    <property type="evidence" value="ECO:0007669"/>
    <property type="project" value="UniProtKB-KW"/>
</dbReference>
<evidence type="ECO:0000313" key="7">
    <source>
        <dbReference type="Proteomes" id="UP000030786"/>
    </source>
</evidence>
<dbReference type="CDD" id="cd02966">
    <property type="entry name" value="TlpA_like_family"/>
    <property type="match status" value="1"/>
</dbReference>
<dbReference type="Gene3D" id="3.40.30.10">
    <property type="entry name" value="Glutaredoxin"/>
    <property type="match status" value="1"/>
</dbReference>
<organism evidence="6 7">
    <name type="scientific">Cellulophaga baltica 18</name>
    <dbReference type="NCBI Taxonomy" id="1348584"/>
    <lineage>
        <taxon>Bacteria</taxon>
        <taxon>Pseudomonadati</taxon>
        <taxon>Bacteroidota</taxon>
        <taxon>Flavobacteriia</taxon>
        <taxon>Flavobacteriales</taxon>
        <taxon>Flavobacteriaceae</taxon>
        <taxon>Cellulophaga</taxon>
    </lineage>
</organism>
<dbReference type="PANTHER" id="PTHR42852">
    <property type="entry name" value="THIOL:DISULFIDE INTERCHANGE PROTEIN DSBE"/>
    <property type="match status" value="1"/>
</dbReference>
<dbReference type="InterPro" id="IPR013766">
    <property type="entry name" value="Thioredoxin_domain"/>
</dbReference>
<evidence type="ECO:0000256" key="2">
    <source>
        <dbReference type="ARBA" id="ARBA00022748"/>
    </source>
</evidence>
<dbReference type="Pfam" id="PF13905">
    <property type="entry name" value="Thioredoxin_8"/>
    <property type="match status" value="1"/>
</dbReference>
<protein>
    <recommendedName>
        <fullName evidence="5">Thioredoxin domain-containing protein</fullName>
    </recommendedName>
</protein>
<dbReference type="GO" id="GO:0030313">
    <property type="term" value="C:cell envelope"/>
    <property type="evidence" value="ECO:0007669"/>
    <property type="project" value="UniProtKB-SubCell"/>
</dbReference>
<dbReference type="SUPFAM" id="SSF52833">
    <property type="entry name" value="Thioredoxin-like"/>
    <property type="match status" value="1"/>
</dbReference>
<dbReference type="InterPro" id="IPR012336">
    <property type="entry name" value="Thioredoxin-like_fold"/>
</dbReference>
<feature type="domain" description="Thioredoxin" evidence="5">
    <location>
        <begin position="360"/>
        <end position="512"/>
    </location>
</feature>
<reference evidence="6 7" key="1">
    <citation type="journal article" date="2014" name="Environ. Microbiol.">
        <title>Contrasting genomic patterns and infection strategies of two co-existing Bacteroidetes podovirus genera.</title>
        <authorList>
            <person name="Holmfeldt K."/>
            <person name="Howard-Varona C."/>
            <person name="Solonenko N."/>
            <person name="Sullivan M.B."/>
        </authorList>
    </citation>
    <scope>NUCLEOTIDE SEQUENCE [LARGE SCALE GENOMIC DNA]</scope>
    <source>
        <strain evidence="6 7">18</strain>
    </source>
</reference>
<evidence type="ECO:0000256" key="4">
    <source>
        <dbReference type="ARBA" id="ARBA00023284"/>
    </source>
</evidence>
<comment type="subcellular location">
    <subcellularLocation>
        <location evidence="1">Cell envelope</location>
    </subcellularLocation>
</comment>
<accession>A0AAU8RUL5</accession>